<proteinExistence type="predicted"/>
<name>A0A1Y5I9Q0_OSTTA</name>
<dbReference type="AlphaFoldDB" id="A0A1Y5I9Q0"/>
<dbReference type="OMA" id="CIKRVYP"/>
<feature type="region of interest" description="Disordered" evidence="1">
    <location>
        <begin position="17"/>
        <end position="58"/>
    </location>
</feature>
<dbReference type="eggNOG" id="ENOG502SYWF">
    <property type="taxonomic scope" value="Eukaryota"/>
</dbReference>
<accession>A0A1Y5I9Q0</accession>
<reference evidence="2" key="1">
    <citation type="submission" date="2017-04" db="EMBL/GenBank/DDBJ databases">
        <title>Population genomics of picophytoplankton unveils novel chromosome hypervariability.</title>
        <authorList>
            <consortium name="DOE Joint Genome Institute"/>
            <person name="Blanc-Mathieu R."/>
            <person name="Krasovec M."/>
            <person name="Hebrard M."/>
            <person name="Yau S."/>
            <person name="Desgranges E."/>
            <person name="Martin J."/>
            <person name="Schackwitz W."/>
            <person name="Kuo A."/>
            <person name="Salin G."/>
            <person name="Donnadieu C."/>
            <person name="Desdevises Y."/>
            <person name="Sanchez-Ferandin S."/>
            <person name="Moreau H."/>
            <person name="Rivals E."/>
            <person name="Grigoriev I.V."/>
            <person name="Grimsley N."/>
            <person name="Eyre-Walker A."/>
            <person name="Piganeau G."/>
        </authorList>
    </citation>
    <scope>NUCLEOTIDE SEQUENCE [LARGE SCALE GENOMIC DNA]</scope>
    <source>
        <strain evidence="2">RCC 1115</strain>
    </source>
</reference>
<gene>
    <name evidence="2" type="ORF">BE221DRAFT_205781</name>
</gene>
<dbReference type="EMBL" id="KZ155784">
    <property type="protein sequence ID" value="OUS46299.1"/>
    <property type="molecule type" value="Genomic_DNA"/>
</dbReference>
<evidence type="ECO:0000313" key="2">
    <source>
        <dbReference type="EMBL" id="OUS46299.1"/>
    </source>
</evidence>
<dbReference type="Proteomes" id="UP000195557">
    <property type="component" value="Unassembled WGS sequence"/>
</dbReference>
<protein>
    <submittedName>
        <fullName evidence="2">Uncharacterized protein</fullName>
    </submittedName>
</protein>
<evidence type="ECO:0000256" key="1">
    <source>
        <dbReference type="SAM" id="MobiDB-lite"/>
    </source>
</evidence>
<sequence length="284" mass="31404">MARGVVARCLARARVRTRARERRADDRSSASRRRARAGRRRATEDGAAEDSTDAGGRLSEAELDAAVEEAREILREACAMADRQQREELTRMMSGTSARASAAVEVLRAEALLRGRGLSESDASRVAKELYAEDDLYQEADLLAVQIDRLERAIGALGVDISEMISRSPRTISTDLARATANVMRIRDVFGANKVGQMVMDCPKMLACEDLDDRIERTRACIVKIFSSETQDDTTYAIAEEPNLLFTLPDLPVFARGLSVDISELPMSVQETESLVFATRRFKA</sequence>
<feature type="compositionally biased region" description="Basic residues" evidence="1">
    <location>
        <begin position="30"/>
        <end position="40"/>
    </location>
</feature>
<organism evidence="2">
    <name type="scientific">Ostreococcus tauri</name>
    <name type="common">Marine green alga</name>
    <dbReference type="NCBI Taxonomy" id="70448"/>
    <lineage>
        <taxon>Eukaryota</taxon>
        <taxon>Viridiplantae</taxon>
        <taxon>Chlorophyta</taxon>
        <taxon>Mamiellophyceae</taxon>
        <taxon>Mamiellales</taxon>
        <taxon>Bathycoccaceae</taxon>
        <taxon>Ostreococcus</taxon>
    </lineage>
</organism>